<comment type="caution">
    <text evidence="2">The sequence shown here is derived from an EMBL/GenBank/DDBJ whole genome shotgun (WGS) entry which is preliminary data.</text>
</comment>
<evidence type="ECO:0000313" key="2">
    <source>
        <dbReference type="EMBL" id="KAK1458471.1"/>
    </source>
</evidence>
<name>A0AAI9UHC6_9PEZI</name>
<evidence type="ECO:0000256" key="1">
    <source>
        <dbReference type="SAM" id="MobiDB-lite"/>
    </source>
</evidence>
<evidence type="ECO:0000313" key="3">
    <source>
        <dbReference type="Proteomes" id="UP001239213"/>
    </source>
</evidence>
<feature type="region of interest" description="Disordered" evidence="1">
    <location>
        <begin position="183"/>
        <end position="207"/>
    </location>
</feature>
<gene>
    <name evidence="2" type="ORF">CCUS01_09337</name>
</gene>
<dbReference type="EMBL" id="MPDP01000278">
    <property type="protein sequence ID" value="KAK1458471.1"/>
    <property type="molecule type" value="Genomic_DNA"/>
</dbReference>
<reference evidence="2" key="1">
    <citation type="submission" date="2016-11" db="EMBL/GenBank/DDBJ databases">
        <title>The genome sequence of Colletotrichum cuscutae.</title>
        <authorList>
            <person name="Baroncelli R."/>
        </authorList>
    </citation>
    <scope>NUCLEOTIDE SEQUENCE</scope>
    <source>
        <strain evidence="2">IMI 304802</strain>
    </source>
</reference>
<dbReference type="Proteomes" id="UP001239213">
    <property type="component" value="Unassembled WGS sequence"/>
</dbReference>
<organism evidence="2 3">
    <name type="scientific">Colletotrichum cuscutae</name>
    <dbReference type="NCBI Taxonomy" id="1209917"/>
    <lineage>
        <taxon>Eukaryota</taxon>
        <taxon>Fungi</taxon>
        <taxon>Dikarya</taxon>
        <taxon>Ascomycota</taxon>
        <taxon>Pezizomycotina</taxon>
        <taxon>Sordariomycetes</taxon>
        <taxon>Hypocreomycetidae</taxon>
        <taxon>Glomerellales</taxon>
        <taxon>Glomerellaceae</taxon>
        <taxon>Colletotrichum</taxon>
        <taxon>Colletotrichum acutatum species complex</taxon>
    </lineage>
</organism>
<accession>A0AAI9UHC6</accession>
<feature type="compositionally biased region" description="Polar residues" evidence="1">
    <location>
        <begin position="252"/>
        <end position="263"/>
    </location>
</feature>
<dbReference type="AlphaFoldDB" id="A0AAI9UHC6"/>
<keyword evidence="3" id="KW-1185">Reference proteome</keyword>
<sequence length="315" mass="33680">MAFSLFVQLGATSAAKSSHHYSSAPPYPSQLCALEWTTSGPPSTQEKSVTSITMCKPEPWALGYSRFRSVCMKAYSFCFTNTVADRFGTDVEVANGGTHLNQALVSNVTTTLDLNEGSGLGGAIVEALFSAGFTLADKQAIRTDCRTTGPKLSTPNEVFGLAGAKHSLGQRPLGRVNGMTETLLEKDPDDPVETGPGALGPKDHRAKEVTSSRFAVHRGSNSAIRGPDPNVLPVGIRHAPNWYTPPRRSPFRLTTANHDSITPASAPKGMGKQPPLMPDNRVPKRGMNLARRPIPPPVGIISRQTQVRGSTPLEL</sequence>
<proteinExistence type="predicted"/>
<protein>
    <submittedName>
        <fullName evidence="2">Uncharacterized protein</fullName>
    </submittedName>
</protein>
<feature type="region of interest" description="Disordered" evidence="1">
    <location>
        <begin position="243"/>
        <end position="315"/>
    </location>
</feature>